<feature type="domain" description="Pre-mRNA polyadenylation factor Fip1" evidence="6">
    <location>
        <begin position="341"/>
        <end position="383"/>
    </location>
</feature>
<evidence type="ECO:0000256" key="3">
    <source>
        <dbReference type="ARBA" id="ARBA00022664"/>
    </source>
</evidence>
<feature type="region of interest" description="Disordered" evidence="5">
    <location>
        <begin position="105"/>
        <end position="132"/>
    </location>
</feature>
<comment type="subcellular location">
    <subcellularLocation>
        <location evidence="1">Nucleus</location>
    </subcellularLocation>
</comment>
<dbReference type="PANTHER" id="PTHR36884">
    <property type="entry name" value="FIP1[III]-LIKE PROTEIN"/>
    <property type="match status" value="1"/>
</dbReference>
<dbReference type="OrthoDB" id="1917198at2759"/>
<evidence type="ECO:0000313" key="7">
    <source>
        <dbReference type="EMBL" id="KAF9614434.1"/>
    </source>
</evidence>
<dbReference type="InterPro" id="IPR007854">
    <property type="entry name" value="Fip1_dom"/>
</dbReference>
<dbReference type="GO" id="GO:0006397">
    <property type="term" value="P:mRNA processing"/>
    <property type="evidence" value="ECO:0007669"/>
    <property type="project" value="UniProtKB-KW"/>
</dbReference>
<dbReference type="PANTHER" id="PTHR36884:SF1">
    <property type="entry name" value="FIP1[V]-LIKE PROTEIN"/>
    <property type="match status" value="1"/>
</dbReference>
<sequence length="711" mass="78696">MDSLFTHFIICRQNDNNKPPLTLSLLLKTPILINKPPLIPSPFPSIPQYPNSKEEVEVDDIGGLELRDVNIENAEGGIFMVDEQVEEKLDLDTEQEQQGPVIIPGLDVKREEGSIGNRENDDDDDDWDSDSEDDLQIVLNNDDGHMGGMGMMDRNNNEGMGSDDEDGEDLVIVANGDHQQQTNEEQEWRDDATREAMEKGRKQARTGKPMEEWLVLVGRGSGTIIICTIPTILSSRLHLNSVLLWHIIFVYIMVEVDSELSATVVPGGAIVGPGGAPGQVCPPINVGPIGGRGRGDWRLTGLKVSPGMQNPFHSAWPNTSAGRGFGSGFKFTLPSHKTVFDIDIESFEYKPWRHPGADLSNFFNFELKEENWKDYCKQLEQLRLEATMQSKIRVYESGRSEQDYDPDLPPELAAAAGIQDPSAENPHLPKSDGEPSDLTGQGRGASRTRQLIDSGDDDALATSDADNDVQRDDLKDSEEDIAQAEDFDRLPQPYKSRKEMVGRREPMGSEGDEVLPSPPEAPFKYNPGSKESAPQEGRLAVGLQVNMKVSMYQSLDTQAPVILANRGCHPLLHSPRRLERWTSNKDRDEFANSLSTSKAKESGKKNNDLSSIVSEQPDDQIVAVGSVEDEHPVGEEGSGHDLEMKDAGTKPLPGIRQVESDKVGDDRHLDTVANLKKRSERFKTPMPTEKDTRATCSEKKVDRVAKHNDIL</sequence>
<protein>
    <recommendedName>
        <fullName evidence="6">Pre-mRNA polyadenylation factor Fip1 domain-containing protein</fullName>
    </recommendedName>
</protein>
<dbReference type="GO" id="GO:0003723">
    <property type="term" value="F:RNA binding"/>
    <property type="evidence" value="ECO:0007669"/>
    <property type="project" value="TreeGrafter"/>
</dbReference>
<evidence type="ECO:0000313" key="8">
    <source>
        <dbReference type="Proteomes" id="UP000631114"/>
    </source>
</evidence>
<feature type="compositionally biased region" description="Basic and acidic residues" evidence="5">
    <location>
        <begin position="189"/>
        <end position="201"/>
    </location>
</feature>
<evidence type="ECO:0000256" key="1">
    <source>
        <dbReference type="ARBA" id="ARBA00004123"/>
    </source>
</evidence>
<feature type="region of interest" description="Disordered" evidence="5">
    <location>
        <begin position="579"/>
        <end position="711"/>
    </location>
</feature>
<feature type="region of interest" description="Disordered" evidence="5">
    <location>
        <begin position="420"/>
        <end position="536"/>
    </location>
</feature>
<dbReference type="AlphaFoldDB" id="A0A835ICN7"/>
<organism evidence="7 8">
    <name type="scientific">Coptis chinensis</name>
    <dbReference type="NCBI Taxonomy" id="261450"/>
    <lineage>
        <taxon>Eukaryota</taxon>
        <taxon>Viridiplantae</taxon>
        <taxon>Streptophyta</taxon>
        <taxon>Embryophyta</taxon>
        <taxon>Tracheophyta</taxon>
        <taxon>Spermatophyta</taxon>
        <taxon>Magnoliopsida</taxon>
        <taxon>Ranunculales</taxon>
        <taxon>Ranunculaceae</taxon>
        <taxon>Coptidoideae</taxon>
        <taxon>Coptis</taxon>
    </lineage>
</organism>
<feature type="compositionally biased region" description="Basic and acidic residues" evidence="5">
    <location>
        <begin position="579"/>
        <end position="590"/>
    </location>
</feature>
<feature type="compositionally biased region" description="Basic and acidic residues" evidence="5">
    <location>
        <begin position="628"/>
        <end position="648"/>
    </location>
</feature>
<feature type="compositionally biased region" description="Basic and acidic residues" evidence="5">
    <location>
        <begin position="598"/>
        <end position="607"/>
    </location>
</feature>
<evidence type="ECO:0000256" key="2">
    <source>
        <dbReference type="ARBA" id="ARBA00007459"/>
    </source>
</evidence>
<feature type="compositionally biased region" description="Basic and acidic residues" evidence="5">
    <location>
        <begin position="496"/>
        <end position="507"/>
    </location>
</feature>
<keyword evidence="8" id="KW-1185">Reference proteome</keyword>
<dbReference type="GO" id="GO:0016607">
    <property type="term" value="C:nuclear speck"/>
    <property type="evidence" value="ECO:0007669"/>
    <property type="project" value="TreeGrafter"/>
</dbReference>
<keyword evidence="3" id="KW-0507">mRNA processing</keyword>
<evidence type="ECO:0000259" key="6">
    <source>
        <dbReference type="Pfam" id="PF05182"/>
    </source>
</evidence>
<evidence type="ECO:0000256" key="5">
    <source>
        <dbReference type="SAM" id="MobiDB-lite"/>
    </source>
</evidence>
<comment type="caution">
    <text evidence="7">The sequence shown here is derived from an EMBL/GenBank/DDBJ whole genome shotgun (WGS) entry which is preliminary data.</text>
</comment>
<feature type="compositionally biased region" description="Acidic residues" evidence="5">
    <location>
        <begin position="120"/>
        <end position="132"/>
    </location>
</feature>
<feature type="region of interest" description="Disordered" evidence="5">
    <location>
        <begin position="177"/>
        <end position="205"/>
    </location>
</feature>
<dbReference type="EMBL" id="JADFTS010000003">
    <property type="protein sequence ID" value="KAF9614434.1"/>
    <property type="molecule type" value="Genomic_DNA"/>
</dbReference>
<accession>A0A835ICN7</accession>
<feature type="compositionally biased region" description="Acidic residues" evidence="5">
    <location>
        <begin position="475"/>
        <end position="485"/>
    </location>
</feature>
<gene>
    <name evidence="7" type="ORF">IFM89_018579</name>
</gene>
<comment type="similarity">
    <text evidence="2">Belongs to the FIP1 family.</text>
</comment>
<feature type="compositionally biased region" description="Basic and acidic residues" evidence="5">
    <location>
        <begin position="658"/>
        <end position="670"/>
    </location>
</feature>
<dbReference type="InterPro" id="IPR044976">
    <property type="entry name" value="FIPS5/FIPS3-like"/>
</dbReference>
<dbReference type="Proteomes" id="UP000631114">
    <property type="component" value="Unassembled WGS sequence"/>
</dbReference>
<name>A0A835ICN7_9MAGN</name>
<keyword evidence="4" id="KW-0539">Nucleus</keyword>
<evidence type="ECO:0000256" key="4">
    <source>
        <dbReference type="ARBA" id="ARBA00023242"/>
    </source>
</evidence>
<dbReference type="Pfam" id="PF05182">
    <property type="entry name" value="Fip1"/>
    <property type="match status" value="1"/>
</dbReference>
<reference evidence="7 8" key="1">
    <citation type="submission" date="2020-10" db="EMBL/GenBank/DDBJ databases">
        <title>The Coptis chinensis genome and diversification of protoberbering-type alkaloids.</title>
        <authorList>
            <person name="Wang B."/>
            <person name="Shu S."/>
            <person name="Song C."/>
            <person name="Liu Y."/>
        </authorList>
    </citation>
    <scope>NUCLEOTIDE SEQUENCE [LARGE SCALE GENOMIC DNA]</scope>
    <source>
        <strain evidence="7">HL-2020</strain>
        <tissue evidence="7">Leaf</tissue>
    </source>
</reference>
<proteinExistence type="inferred from homology"/>
<feature type="compositionally biased region" description="Basic and acidic residues" evidence="5">
    <location>
        <begin position="688"/>
        <end position="711"/>
    </location>
</feature>